<reference evidence="3 4" key="1">
    <citation type="journal article" date="2014" name="Nat. Commun.">
        <title>Physiological and genomic features of highly alkaliphilic hydrogen-utilizing Betaproteobacteria from a continental serpentinizing site.</title>
        <authorList>
            <person name="Suzuki S."/>
            <person name="Kuenen J.G."/>
            <person name="Schipper K."/>
            <person name="van der Velde S."/>
            <person name="Ishii S."/>
            <person name="Wu A."/>
            <person name="Sorokin D.Y."/>
            <person name="Tenney A."/>
            <person name="Meng X.Y."/>
            <person name="Morrill P.L."/>
            <person name="Kamagata Y."/>
            <person name="Muyzer G."/>
            <person name="Nealson K.H."/>
        </authorList>
    </citation>
    <scope>NUCLEOTIDE SEQUENCE [LARGE SCALE GENOMIC DNA]</scope>
    <source>
        <strain evidence="3 4">A1</strain>
    </source>
</reference>
<evidence type="ECO:0000313" key="4">
    <source>
        <dbReference type="Proteomes" id="UP000067461"/>
    </source>
</evidence>
<dbReference type="PROSITE" id="PS52050">
    <property type="entry name" value="WYL"/>
    <property type="match status" value="1"/>
</dbReference>
<dbReference type="PANTHER" id="PTHR34580">
    <property type="match status" value="1"/>
</dbReference>
<dbReference type="HOGENOM" id="CLU_041141_4_1_4"/>
<dbReference type="AlphaFoldDB" id="A0A060NGW1"/>
<gene>
    <name evidence="3" type="ORF">SRAA_1202</name>
</gene>
<dbReference type="Pfam" id="PF13280">
    <property type="entry name" value="WYL"/>
    <property type="match status" value="1"/>
</dbReference>
<dbReference type="STRING" id="1458425.SRAA_1202"/>
<evidence type="ECO:0000259" key="2">
    <source>
        <dbReference type="Pfam" id="PF25583"/>
    </source>
</evidence>
<dbReference type="OrthoDB" id="8555652at2"/>
<feature type="domain" description="WCX" evidence="2">
    <location>
        <begin position="241"/>
        <end position="316"/>
    </location>
</feature>
<dbReference type="Pfam" id="PF25583">
    <property type="entry name" value="WCX"/>
    <property type="match status" value="1"/>
</dbReference>
<dbReference type="KEGG" id="cbaa:SRAA_1202"/>
<keyword evidence="4" id="KW-1185">Reference proteome</keyword>
<dbReference type="PANTHER" id="PTHR34580:SF3">
    <property type="entry name" value="PROTEIN PAFB"/>
    <property type="match status" value="1"/>
</dbReference>
<evidence type="ECO:0000313" key="3">
    <source>
        <dbReference type="EMBL" id="BAO81056.1"/>
    </source>
</evidence>
<evidence type="ECO:0000259" key="1">
    <source>
        <dbReference type="Pfam" id="PF13280"/>
    </source>
</evidence>
<dbReference type="RefSeq" id="WP_045531468.1">
    <property type="nucleotide sequence ID" value="NZ_AP014568.1"/>
</dbReference>
<name>A0A060NGW1_9BURK</name>
<dbReference type="InterPro" id="IPR057727">
    <property type="entry name" value="WCX_dom"/>
</dbReference>
<sequence>MSKLDELYRLHRLLDGRRTGIARADLIGAHDFARATLSRLIADLRNKLNAPLIHDKDRGGYRYDTADGRFALPGLWFTADELLALVTLKHLLSNLEPGLLEDHLRPLQTRIDQLLASRHLSLGEAGRIRLLAMAARHKNPRHFQIVAGAVLQRHRLRIDYYNRERDESTAREISPQRLAHYRNNWYLDAWCHDKKSLRSFAVECIREVEPLTKPAKTVAESTLNRELGSSYGIFSGKPRAVAVLVFTAKRARWVAEEIWHPEQQSRWLADGRYELRVPYSDDRELLMDVLKYGAEVEVVAPDEFREVVKNALDAAASQYWRGKSKGSGFEPGGE</sequence>
<dbReference type="InterPro" id="IPR026881">
    <property type="entry name" value="WYL_dom"/>
</dbReference>
<dbReference type="Proteomes" id="UP000067461">
    <property type="component" value="Chromosome"/>
</dbReference>
<protein>
    <submittedName>
        <fullName evidence="3">Predicted transcriptional regulator</fullName>
    </submittedName>
</protein>
<organism evidence="3 4">
    <name type="scientific">Serpentinimonas raichei</name>
    <dbReference type="NCBI Taxonomy" id="1458425"/>
    <lineage>
        <taxon>Bacteria</taxon>
        <taxon>Pseudomonadati</taxon>
        <taxon>Pseudomonadota</taxon>
        <taxon>Betaproteobacteria</taxon>
        <taxon>Burkholderiales</taxon>
        <taxon>Comamonadaceae</taxon>
        <taxon>Serpentinimonas</taxon>
    </lineage>
</organism>
<dbReference type="InterPro" id="IPR051534">
    <property type="entry name" value="CBASS_pafABC_assoc_protein"/>
</dbReference>
<feature type="domain" description="WYL" evidence="1">
    <location>
        <begin position="142"/>
        <end position="210"/>
    </location>
</feature>
<accession>A0A060NGW1</accession>
<proteinExistence type="predicted"/>
<dbReference type="EMBL" id="AP014568">
    <property type="protein sequence ID" value="BAO81056.1"/>
    <property type="molecule type" value="Genomic_DNA"/>
</dbReference>